<gene>
    <name evidence="1" type="ORF">GCM10010439_58520</name>
</gene>
<dbReference type="RefSeq" id="WP_344455072.1">
    <property type="nucleotide sequence ID" value="NZ_BAAATZ010000029.1"/>
</dbReference>
<comment type="caution">
    <text evidence="1">The sequence shown here is derived from an EMBL/GenBank/DDBJ whole genome shotgun (WGS) entry which is preliminary data.</text>
</comment>
<protein>
    <submittedName>
        <fullName evidence="1">Uncharacterized protein</fullName>
    </submittedName>
</protein>
<evidence type="ECO:0000313" key="1">
    <source>
        <dbReference type="EMBL" id="GAA2734949.1"/>
    </source>
</evidence>
<keyword evidence="2" id="KW-1185">Reference proteome</keyword>
<accession>A0ABN3UL95</accession>
<reference evidence="1 2" key="1">
    <citation type="journal article" date="2019" name="Int. J. Syst. Evol. Microbiol.">
        <title>The Global Catalogue of Microorganisms (GCM) 10K type strain sequencing project: providing services to taxonomists for standard genome sequencing and annotation.</title>
        <authorList>
            <consortium name="The Broad Institute Genomics Platform"/>
            <consortium name="The Broad Institute Genome Sequencing Center for Infectious Disease"/>
            <person name="Wu L."/>
            <person name="Ma J."/>
        </authorList>
    </citation>
    <scope>NUCLEOTIDE SEQUENCE [LARGE SCALE GENOMIC DNA]</scope>
    <source>
        <strain evidence="1 2">JCM 8201</strain>
    </source>
</reference>
<evidence type="ECO:0000313" key="2">
    <source>
        <dbReference type="Proteomes" id="UP001501842"/>
    </source>
</evidence>
<sequence length="255" mass="27330">MRRILLIGGVCVALVGLGVMAGLRRSDRGIVLARACGVLTAEFAAEVIGPSTRSNDDISERVTQCQYLSTPVGLSVNLSAERYKATKKETGAERARRLGLKHRGGPFPGLGEEAYFSHFRVPIPPAVAGTVSPAADGNGEVVMGRLLVLVEDVIVTVSVGGRSLPEVRESSGRLARAYLTRLDARPRSASTPEHGPSQVALGDGGDCVRLAEMDSSASPRNPRLTRTFPQVAIRRTPRRTTRFCEGVLRDSGTWR</sequence>
<proteinExistence type="predicted"/>
<name>A0ABN3UL95_9ACTN</name>
<dbReference type="EMBL" id="BAAATZ010000029">
    <property type="protein sequence ID" value="GAA2734949.1"/>
    <property type="molecule type" value="Genomic_DNA"/>
</dbReference>
<organism evidence="1 2">
    <name type="scientific">Actinocorallia aurantiaca</name>
    <dbReference type="NCBI Taxonomy" id="46204"/>
    <lineage>
        <taxon>Bacteria</taxon>
        <taxon>Bacillati</taxon>
        <taxon>Actinomycetota</taxon>
        <taxon>Actinomycetes</taxon>
        <taxon>Streptosporangiales</taxon>
        <taxon>Thermomonosporaceae</taxon>
        <taxon>Actinocorallia</taxon>
    </lineage>
</organism>
<dbReference type="Proteomes" id="UP001501842">
    <property type="component" value="Unassembled WGS sequence"/>
</dbReference>